<evidence type="ECO:0000313" key="3">
    <source>
        <dbReference type="Proteomes" id="UP000256661"/>
    </source>
</evidence>
<dbReference type="AlphaFoldDB" id="A0A3D9T393"/>
<dbReference type="RefSeq" id="WP_116025953.1">
    <property type="nucleotide sequence ID" value="NZ_QTTT01000001.1"/>
</dbReference>
<dbReference type="Pfam" id="PF05050">
    <property type="entry name" value="Methyltransf_21"/>
    <property type="match status" value="1"/>
</dbReference>
<dbReference type="PANTHER" id="PTHR34203">
    <property type="entry name" value="METHYLTRANSFERASE, FKBM FAMILY PROTEIN"/>
    <property type="match status" value="1"/>
</dbReference>
<proteinExistence type="predicted"/>
<accession>A0A3D9T393</accession>
<keyword evidence="2" id="KW-0489">Methyltransferase</keyword>
<dbReference type="Proteomes" id="UP000256661">
    <property type="component" value="Unassembled WGS sequence"/>
</dbReference>
<dbReference type="InterPro" id="IPR029063">
    <property type="entry name" value="SAM-dependent_MTases_sf"/>
</dbReference>
<keyword evidence="2" id="KW-0808">Transferase</keyword>
<dbReference type="InterPro" id="IPR006342">
    <property type="entry name" value="FkbM_mtfrase"/>
</dbReference>
<reference evidence="2 3" key="1">
    <citation type="submission" date="2018-08" db="EMBL/GenBank/DDBJ databases">
        <title>Sequencing the genomes of 1000 actinobacteria strains.</title>
        <authorList>
            <person name="Klenk H.-P."/>
        </authorList>
    </citation>
    <scope>NUCLEOTIDE SEQUENCE [LARGE SCALE GENOMIC DNA]</scope>
    <source>
        <strain evidence="2 3">DSM 43927</strain>
    </source>
</reference>
<dbReference type="GO" id="GO:0032259">
    <property type="term" value="P:methylation"/>
    <property type="evidence" value="ECO:0007669"/>
    <property type="project" value="UniProtKB-KW"/>
</dbReference>
<evidence type="ECO:0000313" key="2">
    <source>
        <dbReference type="EMBL" id="REF00844.1"/>
    </source>
</evidence>
<dbReference type="SUPFAM" id="SSF53335">
    <property type="entry name" value="S-adenosyl-L-methionine-dependent methyltransferases"/>
    <property type="match status" value="1"/>
</dbReference>
<dbReference type="EMBL" id="QTTT01000001">
    <property type="protein sequence ID" value="REF00844.1"/>
    <property type="molecule type" value="Genomic_DNA"/>
</dbReference>
<organism evidence="2 3">
    <name type="scientific">Thermomonospora umbrina</name>
    <dbReference type="NCBI Taxonomy" id="111806"/>
    <lineage>
        <taxon>Bacteria</taxon>
        <taxon>Bacillati</taxon>
        <taxon>Actinomycetota</taxon>
        <taxon>Actinomycetes</taxon>
        <taxon>Streptosporangiales</taxon>
        <taxon>Thermomonosporaceae</taxon>
        <taxon>Thermomonospora</taxon>
    </lineage>
</organism>
<gene>
    <name evidence="2" type="ORF">DFJ69_6438</name>
</gene>
<sequence length="276" mass="30664">MTAKGRRAKAGGELGLHYINSWEASYLAQEVEQYFSHGIGLQPGATVVDVGANIGVFSAHVYQLLNGDVRVYAGEPLPPIYATLEKNARERLGGKVTALPYGFSSRDEELEFTYFPLATILSSTYRDKDNVESEQRRIASSIVDFVKEGHAGAGLKRVPAFVLRLIVGWRVRGLKEMQTHRVRVRPLSDVIDEHGIDRIDLLKIDVEGAESDVLRGIEERHWPLVRQAVVEVEGWRENHAAVEEFFTSRKYDVTAVPGVVESSDIGMIYAIAPSDA</sequence>
<keyword evidence="3" id="KW-1185">Reference proteome</keyword>
<dbReference type="OrthoDB" id="424472at2"/>
<dbReference type="GO" id="GO:0008168">
    <property type="term" value="F:methyltransferase activity"/>
    <property type="evidence" value="ECO:0007669"/>
    <property type="project" value="UniProtKB-KW"/>
</dbReference>
<dbReference type="PANTHER" id="PTHR34203:SF13">
    <property type="entry name" value="EXPRESSED PROTEIN"/>
    <property type="match status" value="1"/>
</dbReference>
<evidence type="ECO:0000259" key="1">
    <source>
        <dbReference type="Pfam" id="PF05050"/>
    </source>
</evidence>
<name>A0A3D9T393_9ACTN</name>
<dbReference type="NCBIfam" id="TIGR01444">
    <property type="entry name" value="fkbM_fam"/>
    <property type="match status" value="2"/>
</dbReference>
<comment type="caution">
    <text evidence="2">The sequence shown here is derived from an EMBL/GenBank/DDBJ whole genome shotgun (WGS) entry which is preliminary data.</text>
</comment>
<protein>
    <submittedName>
        <fullName evidence="2">FkbM family methyltransferase</fullName>
    </submittedName>
</protein>
<dbReference type="InterPro" id="IPR052514">
    <property type="entry name" value="SAM-dependent_MTase"/>
</dbReference>
<feature type="domain" description="Methyltransferase FkbM" evidence="1">
    <location>
        <begin position="49"/>
        <end position="252"/>
    </location>
</feature>
<dbReference type="Gene3D" id="3.40.50.150">
    <property type="entry name" value="Vaccinia Virus protein VP39"/>
    <property type="match status" value="1"/>
</dbReference>